<evidence type="ECO:0000313" key="1">
    <source>
        <dbReference type="EMBL" id="GAH88997.1"/>
    </source>
</evidence>
<proteinExistence type="predicted"/>
<reference evidence="1" key="1">
    <citation type="journal article" date="2014" name="Front. Microbiol.">
        <title>High frequency of phylogenetically diverse reductive dehalogenase-homologous genes in deep subseafloor sedimentary metagenomes.</title>
        <authorList>
            <person name="Kawai M."/>
            <person name="Futagami T."/>
            <person name="Toyoda A."/>
            <person name="Takaki Y."/>
            <person name="Nishi S."/>
            <person name="Hori S."/>
            <person name="Arai W."/>
            <person name="Tsubouchi T."/>
            <person name="Morono Y."/>
            <person name="Uchiyama I."/>
            <person name="Ito T."/>
            <person name="Fujiyama A."/>
            <person name="Inagaki F."/>
            <person name="Takami H."/>
        </authorList>
    </citation>
    <scope>NUCLEOTIDE SEQUENCE</scope>
    <source>
        <strain evidence="1">Expedition CK06-06</strain>
    </source>
</reference>
<comment type="caution">
    <text evidence="1">The sequence shown here is derived from an EMBL/GenBank/DDBJ whole genome shotgun (WGS) entry which is preliminary data.</text>
</comment>
<gene>
    <name evidence="1" type="ORF">S03H2_58543</name>
</gene>
<accession>X1J4W0</accession>
<dbReference type="AlphaFoldDB" id="X1J4W0"/>
<organism evidence="1">
    <name type="scientific">marine sediment metagenome</name>
    <dbReference type="NCBI Taxonomy" id="412755"/>
    <lineage>
        <taxon>unclassified sequences</taxon>
        <taxon>metagenomes</taxon>
        <taxon>ecological metagenomes</taxon>
    </lineage>
</organism>
<feature type="non-terminal residue" evidence="1">
    <location>
        <position position="1"/>
    </location>
</feature>
<name>X1J4W0_9ZZZZ</name>
<dbReference type="EMBL" id="BARU01037596">
    <property type="protein sequence ID" value="GAH88997.1"/>
    <property type="molecule type" value="Genomic_DNA"/>
</dbReference>
<sequence>IEFMRDKDNKITGFLLAAGRVTNLEFVKKNQY</sequence>
<protein>
    <submittedName>
        <fullName evidence="1">Uncharacterized protein</fullName>
    </submittedName>
</protein>